<evidence type="ECO:0000256" key="13">
    <source>
        <dbReference type="ARBA" id="ARBA00023211"/>
    </source>
</evidence>
<dbReference type="SUPFAM" id="SSF53448">
    <property type="entry name" value="Nucleotide-diphospho-sugar transferases"/>
    <property type="match status" value="1"/>
</dbReference>
<evidence type="ECO:0000256" key="14">
    <source>
        <dbReference type="SAM" id="Coils"/>
    </source>
</evidence>
<evidence type="ECO:0000256" key="1">
    <source>
        <dbReference type="ARBA" id="ARBA00001936"/>
    </source>
</evidence>
<evidence type="ECO:0000256" key="11">
    <source>
        <dbReference type="ARBA" id="ARBA00023034"/>
    </source>
</evidence>
<evidence type="ECO:0000256" key="9">
    <source>
        <dbReference type="ARBA" id="ARBA00022968"/>
    </source>
</evidence>
<dbReference type="InterPro" id="IPR052463">
    <property type="entry name" value="O-linked_mannose_GnT"/>
</dbReference>
<dbReference type="PANTHER" id="PTHR46396:SF2">
    <property type="entry name" value="ILEI_PANDER DOMAIN-CONTAINING PROTEIN"/>
    <property type="match status" value="1"/>
</dbReference>
<dbReference type="GO" id="GO:0047223">
    <property type="term" value="F:beta-1,3-galactosyl-O-glycosyl-glycoprotein beta-1,3-N-acetylglucosaminyltransferase activity"/>
    <property type="evidence" value="ECO:0007669"/>
    <property type="project" value="TreeGrafter"/>
</dbReference>
<dbReference type="Proteomes" id="UP001286313">
    <property type="component" value="Unassembled WGS sequence"/>
</dbReference>
<comment type="pathway">
    <text evidence="3">Protein modification; protein glycosylation.</text>
</comment>
<keyword evidence="5" id="KW-0328">Glycosyltransferase</keyword>
<proteinExistence type="inferred from homology"/>
<keyword evidence="18" id="KW-1185">Reference proteome</keyword>
<feature type="domain" description="ILEI/PANDER" evidence="16">
    <location>
        <begin position="224"/>
        <end position="311"/>
    </location>
</feature>
<keyword evidence="9" id="KW-0735">Signal-anchor</keyword>
<comment type="cofactor">
    <cofactor evidence="1">
        <name>Mn(2+)</name>
        <dbReference type="ChEBI" id="CHEBI:29035"/>
    </cofactor>
</comment>
<dbReference type="PANTHER" id="PTHR46396">
    <property type="entry name" value="PROTEIN O-LINKED-MANNOSE BETA-1,2-N-ACETYLGLUCOSAMINYLTRANSFERASE 1"/>
    <property type="match status" value="1"/>
</dbReference>
<evidence type="ECO:0000256" key="6">
    <source>
        <dbReference type="ARBA" id="ARBA00022679"/>
    </source>
</evidence>
<keyword evidence="7" id="KW-0812">Transmembrane</keyword>
<evidence type="ECO:0000256" key="8">
    <source>
        <dbReference type="ARBA" id="ARBA00022723"/>
    </source>
</evidence>
<dbReference type="Gene3D" id="3.90.550.10">
    <property type="entry name" value="Spore Coat Polysaccharide Biosynthesis Protein SpsA, Chain A"/>
    <property type="match status" value="1"/>
</dbReference>
<comment type="similarity">
    <text evidence="4">Belongs to the glycosyltransferase 13 family.</text>
</comment>
<evidence type="ECO:0000259" key="16">
    <source>
        <dbReference type="Pfam" id="PF15711"/>
    </source>
</evidence>
<sequence>MMVKKRTKSVVLTVIAILSYLSLVKVFLDAGGGGDLHSSTYPPSPHSAASDDYSSRSSFLSFYLGNGNTERVANAEGKYTITASKEDMNERKSEMIMGEEILNKADETKRKSDEAKEEKGRQNEVYYTKVGRKPASVHLMTTQEVAKGPPKRMKRSEGSREEEEEDVGKERTPGELLAPIPSTLEVEATLAASGVTVWVDGKQVYESVNRTMVWLDGMYRLHAGVHLLTLHQWTGRVLRTANFLTWQPETSRQLAAALRDAGHGRLLLLLASPEFTMYLSEEVIQHLSTLGSHFARVLARDEAWCVVAWQGEGLVYETLTTAHHYVADGDAPPTSLHFVIPRKREPQCDWYRLEDLKQRVSFCQTYDGYGDFCRCHQLPWSPRPQRHSLLDDGVIPVAIATAGRLPLVLRQVDQLRAGPGGDTTPITIFVDGACPEATALADLLQITVSFNTKNPAPRGTTHRVNQHIRYTLKKVFEFYPEANFSIILEDDLDLAQDFISYFHQTAPLLRKDPFLFFVNAFNYNSYTHTAHDPSRLYRAHGIPGYGWMTSRSAAHEMLAGWAPLNQTGVSWDWWVRARVMGSRDMLIPEVPRTRHMGGGGTHISGFDQVLFSSQPLNQDAEARLDVDSAEEGNYEGRLLDDLSSAQVVTLVQHPCQVTPLPTHQTNKTYLIYIYQPTEDHYHFSYEVVALCLGINDRDIHENLRMMITFPFFGNQVYLVACPNSPYCKPGGRRIIYKGTEEDLITAKQNPVLRPALITKYATRVTPHQDPSLEFSLENRFVVEYTVGGMEPAVWVSEEED</sequence>
<dbReference type="InterPro" id="IPR039477">
    <property type="entry name" value="ILEI/PANDER_dom"/>
</dbReference>
<evidence type="ECO:0000256" key="15">
    <source>
        <dbReference type="SAM" id="MobiDB-lite"/>
    </source>
</evidence>
<dbReference type="GO" id="GO:0046872">
    <property type="term" value="F:metal ion binding"/>
    <property type="evidence" value="ECO:0007669"/>
    <property type="project" value="UniProtKB-KW"/>
</dbReference>
<evidence type="ECO:0000256" key="4">
    <source>
        <dbReference type="ARBA" id="ARBA00006492"/>
    </source>
</evidence>
<keyword evidence="8" id="KW-0479">Metal-binding</keyword>
<reference evidence="17" key="1">
    <citation type="submission" date="2023-10" db="EMBL/GenBank/DDBJ databases">
        <title>Genome assemblies of two species of porcelain crab, Petrolisthes cinctipes and Petrolisthes manimaculis (Anomura: Porcellanidae).</title>
        <authorList>
            <person name="Angst P."/>
        </authorList>
    </citation>
    <scope>NUCLEOTIDE SEQUENCE</scope>
    <source>
        <strain evidence="17">PB745_01</strain>
        <tissue evidence="17">Gill</tissue>
    </source>
</reference>
<accession>A0AAE1EI64</accession>
<comment type="caution">
    <text evidence="17">The sequence shown here is derived from an EMBL/GenBank/DDBJ whole genome shotgun (WGS) entry which is preliminary data.</text>
</comment>
<organism evidence="17 18">
    <name type="scientific">Petrolisthes cinctipes</name>
    <name type="common">Flat porcelain crab</name>
    <dbReference type="NCBI Taxonomy" id="88211"/>
    <lineage>
        <taxon>Eukaryota</taxon>
        <taxon>Metazoa</taxon>
        <taxon>Ecdysozoa</taxon>
        <taxon>Arthropoda</taxon>
        <taxon>Crustacea</taxon>
        <taxon>Multicrustacea</taxon>
        <taxon>Malacostraca</taxon>
        <taxon>Eumalacostraca</taxon>
        <taxon>Eucarida</taxon>
        <taxon>Decapoda</taxon>
        <taxon>Pleocyemata</taxon>
        <taxon>Anomura</taxon>
        <taxon>Galatheoidea</taxon>
        <taxon>Porcellanidae</taxon>
        <taxon>Petrolisthes</taxon>
    </lineage>
</organism>
<gene>
    <name evidence="17" type="ORF">Pcinc_041612</name>
</gene>
<dbReference type="Pfam" id="PF03071">
    <property type="entry name" value="GNT-I"/>
    <property type="match status" value="1"/>
</dbReference>
<dbReference type="AlphaFoldDB" id="A0AAE1EI64"/>
<dbReference type="InterPro" id="IPR004139">
    <property type="entry name" value="Glyco_trans_13"/>
</dbReference>
<evidence type="ECO:0000256" key="5">
    <source>
        <dbReference type="ARBA" id="ARBA00022676"/>
    </source>
</evidence>
<keyword evidence="12" id="KW-0472">Membrane</keyword>
<dbReference type="EMBL" id="JAWQEG010007748">
    <property type="protein sequence ID" value="KAK3851760.1"/>
    <property type="molecule type" value="Genomic_DNA"/>
</dbReference>
<dbReference type="GO" id="GO:0016266">
    <property type="term" value="P:protein O-linked glycosylation via N-acetyl-galactosamine"/>
    <property type="evidence" value="ECO:0007669"/>
    <property type="project" value="TreeGrafter"/>
</dbReference>
<keyword evidence="10" id="KW-1133">Transmembrane helix</keyword>
<evidence type="ECO:0000256" key="7">
    <source>
        <dbReference type="ARBA" id="ARBA00022692"/>
    </source>
</evidence>
<keyword evidence="6" id="KW-0808">Transferase</keyword>
<keyword evidence="14" id="KW-0175">Coiled coil</keyword>
<evidence type="ECO:0000256" key="2">
    <source>
        <dbReference type="ARBA" id="ARBA00004323"/>
    </source>
</evidence>
<dbReference type="Pfam" id="PF15711">
    <property type="entry name" value="ILEI"/>
    <property type="match status" value="1"/>
</dbReference>
<name>A0AAE1EI64_PETCI</name>
<evidence type="ECO:0000256" key="3">
    <source>
        <dbReference type="ARBA" id="ARBA00004922"/>
    </source>
</evidence>
<feature type="region of interest" description="Disordered" evidence="15">
    <location>
        <begin position="144"/>
        <end position="175"/>
    </location>
</feature>
<evidence type="ECO:0000256" key="12">
    <source>
        <dbReference type="ARBA" id="ARBA00023136"/>
    </source>
</evidence>
<evidence type="ECO:0000256" key="10">
    <source>
        <dbReference type="ARBA" id="ARBA00022989"/>
    </source>
</evidence>
<feature type="coiled-coil region" evidence="14">
    <location>
        <begin position="98"/>
        <end position="125"/>
    </location>
</feature>
<evidence type="ECO:0000313" key="18">
    <source>
        <dbReference type="Proteomes" id="UP001286313"/>
    </source>
</evidence>
<evidence type="ECO:0000313" key="17">
    <source>
        <dbReference type="EMBL" id="KAK3851760.1"/>
    </source>
</evidence>
<protein>
    <recommendedName>
        <fullName evidence="16">ILEI/PANDER domain-containing protein</fullName>
    </recommendedName>
</protein>
<comment type="subcellular location">
    <subcellularLocation>
        <location evidence="2">Golgi apparatus membrane</location>
        <topology evidence="2">Single-pass type II membrane protein</topology>
    </subcellularLocation>
</comment>
<dbReference type="GO" id="GO:0000139">
    <property type="term" value="C:Golgi membrane"/>
    <property type="evidence" value="ECO:0007669"/>
    <property type="project" value="UniProtKB-SubCell"/>
</dbReference>
<keyword evidence="11" id="KW-0333">Golgi apparatus</keyword>
<dbReference type="InterPro" id="IPR029044">
    <property type="entry name" value="Nucleotide-diphossugar_trans"/>
</dbReference>
<keyword evidence="13" id="KW-0464">Manganese</keyword>